<dbReference type="SUPFAM" id="SSF52283">
    <property type="entry name" value="Formate/glycerate dehydrogenase catalytic domain-like"/>
    <property type="match status" value="1"/>
</dbReference>
<evidence type="ECO:0000313" key="5">
    <source>
        <dbReference type="Proteomes" id="UP000006230"/>
    </source>
</evidence>
<evidence type="ECO:0000259" key="3">
    <source>
        <dbReference type="Pfam" id="PF02826"/>
    </source>
</evidence>
<dbReference type="EMBL" id="AATQ01000001">
    <property type="protein sequence ID" value="EAU48335.1"/>
    <property type="molecule type" value="Genomic_DNA"/>
</dbReference>
<comment type="caution">
    <text evidence="4">The sequence shown here is derived from an EMBL/GenBank/DDBJ whole genome shotgun (WGS) entry which is preliminary data.</text>
</comment>
<evidence type="ECO:0000256" key="2">
    <source>
        <dbReference type="ARBA" id="ARBA00023027"/>
    </source>
</evidence>
<dbReference type="InterPro" id="IPR006140">
    <property type="entry name" value="D-isomer_DH_NAD-bd"/>
</dbReference>
<dbReference type="GO" id="GO:0051287">
    <property type="term" value="F:NAD binding"/>
    <property type="evidence" value="ECO:0007669"/>
    <property type="project" value="InterPro"/>
</dbReference>
<dbReference type="PANTHER" id="PTHR43333:SF1">
    <property type="entry name" value="D-ISOMER SPECIFIC 2-HYDROXYACID DEHYDROGENASE NAD-BINDING DOMAIN-CONTAINING PROTEIN"/>
    <property type="match status" value="1"/>
</dbReference>
<dbReference type="eggNOG" id="COG0111">
    <property type="taxonomic scope" value="Bacteria"/>
</dbReference>
<dbReference type="Pfam" id="PF02826">
    <property type="entry name" value="2-Hacid_dh_C"/>
    <property type="match status" value="1"/>
</dbReference>
<dbReference type="InterPro" id="IPR036291">
    <property type="entry name" value="NAD(P)-bd_dom_sf"/>
</dbReference>
<dbReference type="RefSeq" id="WP_007801676.1">
    <property type="nucleotide sequence ID" value="NZ_DS022277.1"/>
</dbReference>
<accession>Q0FX67</accession>
<name>Q0FX67_SALBH</name>
<proteinExistence type="predicted"/>
<keyword evidence="1" id="KW-0560">Oxidoreductase</keyword>
<reference evidence="4 5" key="1">
    <citation type="journal article" date="2010" name="J. Bacteriol.">
        <title>Genome sequences of Pelagibaca bermudensis HTCC2601T and Maritimibacter alkaliphilus HTCC2654T, the type strains of two marine Roseobacter genera.</title>
        <authorList>
            <person name="Thrash J.C."/>
            <person name="Cho J.C."/>
            <person name="Ferriera S."/>
            <person name="Johnson J."/>
            <person name="Vergin K.L."/>
            <person name="Giovannoni S.J."/>
        </authorList>
    </citation>
    <scope>NUCLEOTIDE SEQUENCE [LARGE SCALE GENOMIC DNA]</scope>
    <source>
        <strain evidence="5">DSM 26914 / JCM 13377 / KCTC 12554 / HTCC2601</strain>
    </source>
</reference>
<dbReference type="AlphaFoldDB" id="Q0FX67"/>
<evidence type="ECO:0000256" key="1">
    <source>
        <dbReference type="ARBA" id="ARBA00023002"/>
    </source>
</evidence>
<dbReference type="PROSITE" id="PS00065">
    <property type="entry name" value="D_2_HYDROXYACID_DH_1"/>
    <property type="match status" value="1"/>
</dbReference>
<dbReference type="OrthoDB" id="9787219at2"/>
<sequence>MALLLLGPAARASVWSEVCAEAGEVFYHETAPAEEVTHLACWVPPEDLSVYPNLRVVICVGAGVDQMPLMPEGVSLVRTHAASVDEMVRDWVVMATLMLHRDMPGYLAQARDGLWQAGTIPLSRGAKVGIMGMGRIGSLAAETLGGMGFDVLGWSRSGRGPEGVRMFDSGGMERFLSEAEILICLLPLTPATQGLMDDAFLAKLPKGARLVQAGRGAQLSLDALRRALDSGQLSSAMLDVTEPEPLPADHWAWRHPRVIVTPHVAGQTDAREGIEHALAVIRADRAGQALPGLVDQGRGY</sequence>
<dbReference type="PANTHER" id="PTHR43333">
    <property type="entry name" value="2-HACID_DH_C DOMAIN-CONTAINING PROTEIN"/>
    <property type="match status" value="1"/>
</dbReference>
<keyword evidence="5" id="KW-1185">Reference proteome</keyword>
<dbReference type="GO" id="GO:0016616">
    <property type="term" value="F:oxidoreductase activity, acting on the CH-OH group of donors, NAD or NADP as acceptor"/>
    <property type="evidence" value="ECO:0007669"/>
    <property type="project" value="UniProtKB-ARBA"/>
</dbReference>
<keyword evidence="2" id="KW-0520">NAD</keyword>
<dbReference type="STRING" id="314265.R2601_02143"/>
<gene>
    <name evidence="4" type="ORF">R2601_02143</name>
</gene>
<evidence type="ECO:0000313" key="4">
    <source>
        <dbReference type="EMBL" id="EAU48335.1"/>
    </source>
</evidence>
<dbReference type="CDD" id="cd12164">
    <property type="entry name" value="GDH_like_2"/>
    <property type="match status" value="1"/>
</dbReference>
<protein>
    <submittedName>
        <fullName evidence="4">D-3-phosphoglycerate dehydrogenase</fullName>
    </submittedName>
</protein>
<dbReference type="SUPFAM" id="SSF51735">
    <property type="entry name" value="NAD(P)-binding Rossmann-fold domains"/>
    <property type="match status" value="1"/>
</dbReference>
<feature type="domain" description="D-isomer specific 2-hydroxyacid dehydrogenase NAD-binding" evidence="3">
    <location>
        <begin position="94"/>
        <end position="265"/>
    </location>
</feature>
<dbReference type="InterPro" id="IPR029752">
    <property type="entry name" value="D-isomer_DH_CS1"/>
</dbReference>
<dbReference type="HOGENOM" id="CLU_019796_1_0_5"/>
<organism evidence="4 5">
    <name type="scientific">Salipiger bermudensis (strain DSM 26914 / JCM 13377 / KCTC 12554 / HTCC2601)</name>
    <name type="common">Pelagibaca bermudensis</name>
    <dbReference type="NCBI Taxonomy" id="314265"/>
    <lineage>
        <taxon>Bacteria</taxon>
        <taxon>Pseudomonadati</taxon>
        <taxon>Pseudomonadota</taxon>
        <taxon>Alphaproteobacteria</taxon>
        <taxon>Rhodobacterales</taxon>
        <taxon>Roseobacteraceae</taxon>
        <taxon>Salipiger</taxon>
    </lineage>
</organism>
<dbReference type="Proteomes" id="UP000006230">
    <property type="component" value="Unassembled WGS sequence"/>
</dbReference>
<dbReference type="Gene3D" id="3.40.50.720">
    <property type="entry name" value="NAD(P)-binding Rossmann-like Domain"/>
    <property type="match status" value="2"/>
</dbReference>